<evidence type="ECO:0000313" key="2">
    <source>
        <dbReference type="EMBL" id="SFM09736.1"/>
    </source>
</evidence>
<name>A0A1I4N324_9HYPH</name>
<feature type="region of interest" description="Disordered" evidence="1">
    <location>
        <begin position="17"/>
        <end position="54"/>
    </location>
</feature>
<evidence type="ECO:0000256" key="1">
    <source>
        <dbReference type="SAM" id="MobiDB-lite"/>
    </source>
</evidence>
<sequence>MNAVKPLVLIALLATGMAGCDDKKAENNTPTKADSSKMEPQTDQSAPPSQKPKP</sequence>
<feature type="compositionally biased region" description="Polar residues" evidence="1">
    <location>
        <begin position="27"/>
        <end position="48"/>
    </location>
</feature>
<dbReference type="EMBL" id="FOTK01000019">
    <property type="protein sequence ID" value="SFM09736.1"/>
    <property type="molecule type" value="Genomic_DNA"/>
</dbReference>
<reference evidence="3" key="1">
    <citation type="submission" date="2016-10" db="EMBL/GenBank/DDBJ databases">
        <authorList>
            <person name="Varghese N."/>
            <person name="Submissions S."/>
        </authorList>
    </citation>
    <scope>NUCLEOTIDE SEQUENCE [LARGE SCALE GENOMIC DNA]</scope>
    <source>
        <strain evidence="3">BL36</strain>
    </source>
</reference>
<organism evidence="2 3">
    <name type="scientific">Methylobacterium pseudosasicola</name>
    <dbReference type="NCBI Taxonomy" id="582667"/>
    <lineage>
        <taxon>Bacteria</taxon>
        <taxon>Pseudomonadati</taxon>
        <taxon>Pseudomonadota</taxon>
        <taxon>Alphaproteobacteria</taxon>
        <taxon>Hyphomicrobiales</taxon>
        <taxon>Methylobacteriaceae</taxon>
        <taxon>Methylobacterium</taxon>
    </lineage>
</organism>
<keyword evidence="3" id="KW-1185">Reference proteome</keyword>
<accession>A0A1I4N324</accession>
<evidence type="ECO:0008006" key="4">
    <source>
        <dbReference type="Google" id="ProtNLM"/>
    </source>
</evidence>
<dbReference type="Proteomes" id="UP000199048">
    <property type="component" value="Unassembled WGS sequence"/>
</dbReference>
<dbReference type="AlphaFoldDB" id="A0A1I4N324"/>
<evidence type="ECO:0000313" key="3">
    <source>
        <dbReference type="Proteomes" id="UP000199048"/>
    </source>
</evidence>
<dbReference type="RefSeq" id="WP_167367766.1">
    <property type="nucleotide sequence ID" value="NZ_FOTK01000019.1"/>
</dbReference>
<dbReference type="PROSITE" id="PS51257">
    <property type="entry name" value="PROKAR_LIPOPROTEIN"/>
    <property type="match status" value="1"/>
</dbReference>
<protein>
    <recommendedName>
        <fullName evidence="4">Lipoprotein-attachment site-containing protein</fullName>
    </recommendedName>
</protein>
<gene>
    <name evidence="2" type="ORF">SAMN05192568_101944</name>
</gene>
<proteinExistence type="predicted"/>